<keyword evidence="4 13" id="KW-0645">Protease</keyword>
<dbReference type="SUPFAM" id="SSF50156">
    <property type="entry name" value="PDZ domain-like"/>
    <property type="match status" value="2"/>
</dbReference>
<dbReference type="GO" id="GO:0004222">
    <property type="term" value="F:metalloendopeptidase activity"/>
    <property type="evidence" value="ECO:0007669"/>
    <property type="project" value="InterPro"/>
</dbReference>
<keyword evidence="10 11" id="KW-0472">Membrane</keyword>
<dbReference type="PANTHER" id="PTHR42837:SF2">
    <property type="entry name" value="MEMBRANE METALLOPROTEASE ARASP2, CHLOROPLASTIC-RELATED"/>
    <property type="match status" value="1"/>
</dbReference>
<evidence type="ECO:0000256" key="1">
    <source>
        <dbReference type="ARBA" id="ARBA00001947"/>
    </source>
</evidence>
<dbReference type="PANTHER" id="PTHR42837">
    <property type="entry name" value="REGULATOR OF SIGMA-E PROTEASE RSEP"/>
    <property type="match status" value="1"/>
</dbReference>
<evidence type="ECO:0000313" key="13">
    <source>
        <dbReference type="EMBL" id="RXK55644.1"/>
    </source>
</evidence>
<evidence type="ECO:0000256" key="5">
    <source>
        <dbReference type="ARBA" id="ARBA00022692"/>
    </source>
</evidence>
<keyword evidence="11" id="KW-0479">Metal-binding</keyword>
<dbReference type="PROSITE" id="PS50106">
    <property type="entry name" value="PDZ"/>
    <property type="match status" value="1"/>
</dbReference>
<comment type="subcellular location">
    <subcellularLocation>
        <location evidence="2">Membrane</location>
        <topology evidence="2">Multi-pass membrane protein</topology>
    </subcellularLocation>
</comment>
<dbReference type="GO" id="GO:0046872">
    <property type="term" value="F:metal ion binding"/>
    <property type="evidence" value="ECO:0007669"/>
    <property type="project" value="UniProtKB-KW"/>
</dbReference>
<keyword evidence="6 11" id="KW-0378">Hydrolase</keyword>
<reference evidence="13 14" key="1">
    <citation type="submission" date="2019-01" db="EMBL/GenBank/DDBJ databases">
        <title>Lacunisphaera sp. strain TWA-58.</title>
        <authorList>
            <person name="Chen W.-M."/>
        </authorList>
    </citation>
    <scope>NUCLEOTIDE SEQUENCE [LARGE SCALE GENOMIC DNA]</scope>
    <source>
        <strain evidence="13 14">TWA-58</strain>
    </source>
</reference>
<organism evidence="13 14">
    <name type="scientific">Oleiharenicola lentus</name>
    <dbReference type="NCBI Taxonomy" id="2508720"/>
    <lineage>
        <taxon>Bacteria</taxon>
        <taxon>Pseudomonadati</taxon>
        <taxon>Verrucomicrobiota</taxon>
        <taxon>Opitutia</taxon>
        <taxon>Opitutales</taxon>
        <taxon>Opitutaceae</taxon>
        <taxon>Oleiharenicola</taxon>
    </lineage>
</organism>
<evidence type="ECO:0000256" key="6">
    <source>
        <dbReference type="ARBA" id="ARBA00022801"/>
    </source>
</evidence>
<dbReference type="EC" id="3.4.24.-" evidence="11"/>
<dbReference type="GO" id="GO:0006508">
    <property type="term" value="P:proteolysis"/>
    <property type="evidence" value="ECO:0007669"/>
    <property type="project" value="UniProtKB-KW"/>
</dbReference>
<evidence type="ECO:0000256" key="9">
    <source>
        <dbReference type="ARBA" id="ARBA00023049"/>
    </source>
</evidence>
<dbReference type="Proteomes" id="UP000290218">
    <property type="component" value="Unassembled WGS sequence"/>
</dbReference>
<feature type="domain" description="PDZ" evidence="12">
    <location>
        <begin position="197"/>
        <end position="299"/>
    </location>
</feature>
<dbReference type="NCBIfam" id="TIGR00054">
    <property type="entry name" value="RIP metalloprotease RseP"/>
    <property type="match status" value="1"/>
</dbReference>
<dbReference type="EMBL" id="SDHX01000001">
    <property type="protein sequence ID" value="RXK55644.1"/>
    <property type="molecule type" value="Genomic_DNA"/>
</dbReference>
<keyword evidence="9 11" id="KW-0482">Metalloprotease</keyword>
<dbReference type="InterPro" id="IPR004387">
    <property type="entry name" value="Pept_M50_Zn"/>
</dbReference>
<keyword evidence="5 11" id="KW-0812">Transmembrane</keyword>
<evidence type="ECO:0000256" key="3">
    <source>
        <dbReference type="ARBA" id="ARBA00007931"/>
    </source>
</evidence>
<keyword evidence="8 11" id="KW-1133">Transmembrane helix</keyword>
<accession>A0A4Q1C9I2</accession>
<dbReference type="Pfam" id="PF17820">
    <property type="entry name" value="PDZ_6"/>
    <property type="match status" value="2"/>
</dbReference>
<comment type="caution">
    <text evidence="13">The sequence shown here is derived from an EMBL/GenBank/DDBJ whole genome shotgun (WGS) entry which is preliminary data.</text>
</comment>
<protein>
    <recommendedName>
        <fullName evidence="11">Zinc metalloprotease</fullName>
        <ecNumber evidence="11">3.4.24.-</ecNumber>
    </recommendedName>
</protein>
<sequence>MLQLLLAIGLVTLSIFIHELGHFLAARWRGMVVPRFSIFGIGKPIVSWKWRGVEYCICWLPIGAYVMVPQLSDLGDFEGDVPEAAKNLPPASYLSKVIVAVAGPAANILFALALGCIVWAVGVNVPAEFNRTEIGEVAKEVVTTDGKTVPGPAFAAGLQPGDIIRSVDGKPVANFQDLITAIILGSQIAPDGRRVMEITLERAGATLTKQVYPELTGTEGLRTVGLAPRSDLVIDKVNADSPAALAGLRAGDRIIAVDGKPLARRDELREHFQKKSNEPSTLLIQRDGKELTASLQPRLQTIEGQTLFLIGVTWRIETVLMHPTPFAQIGDALTQVYQTLSSLLNRQSDIGVRHMSGIVGIVDNLQQVATIGIIPALAFLIAINVSLAIFNLLPIPVLDGGHVVFATLAKLRGKPLNPVWMQNAVAACFVLLIGLIVYVSYNDIRRAIQGRSEAPPAKSAPAKPVEPVPAGK</sequence>
<feature type="transmembrane region" description="Helical" evidence="11">
    <location>
        <begin position="368"/>
        <end position="390"/>
    </location>
</feature>
<dbReference type="InterPro" id="IPR001478">
    <property type="entry name" value="PDZ"/>
</dbReference>
<feature type="transmembrane region" description="Helical" evidence="11">
    <location>
        <begin position="97"/>
        <end position="121"/>
    </location>
</feature>
<evidence type="ECO:0000256" key="7">
    <source>
        <dbReference type="ARBA" id="ARBA00022833"/>
    </source>
</evidence>
<keyword evidence="7 11" id="KW-0862">Zinc</keyword>
<evidence type="ECO:0000256" key="2">
    <source>
        <dbReference type="ARBA" id="ARBA00004141"/>
    </source>
</evidence>
<dbReference type="AlphaFoldDB" id="A0A4Q1C9I2"/>
<dbReference type="RefSeq" id="WP_129047009.1">
    <property type="nucleotide sequence ID" value="NZ_SDHX01000001.1"/>
</dbReference>
<dbReference type="SMART" id="SM00228">
    <property type="entry name" value="PDZ"/>
    <property type="match status" value="2"/>
</dbReference>
<dbReference type="GO" id="GO:0016020">
    <property type="term" value="C:membrane"/>
    <property type="evidence" value="ECO:0007669"/>
    <property type="project" value="UniProtKB-SubCell"/>
</dbReference>
<comment type="similarity">
    <text evidence="3 11">Belongs to the peptidase M50B family.</text>
</comment>
<dbReference type="Pfam" id="PF02163">
    <property type="entry name" value="Peptidase_M50"/>
    <property type="match status" value="1"/>
</dbReference>
<evidence type="ECO:0000256" key="11">
    <source>
        <dbReference type="RuleBase" id="RU362031"/>
    </source>
</evidence>
<evidence type="ECO:0000313" key="14">
    <source>
        <dbReference type="Proteomes" id="UP000290218"/>
    </source>
</evidence>
<evidence type="ECO:0000256" key="8">
    <source>
        <dbReference type="ARBA" id="ARBA00022989"/>
    </source>
</evidence>
<dbReference type="CDD" id="cd23081">
    <property type="entry name" value="cpPDZ_EcRseP-like"/>
    <property type="match status" value="1"/>
</dbReference>
<evidence type="ECO:0000256" key="10">
    <source>
        <dbReference type="ARBA" id="ARBA00023136"/>
    </source>
</evidence>
<evidence type="ECO:0000256" key="4">
    <source>
        <dbReference type="ARBA" id="ARBA00022670"/>
    </source>
</evidence>
<dbReference type="InterPro" id="IPR008915">
    <property type="entry name" value="Peptidase_M50"/>
</dbReference>
<gene>
    <name evidence="13" type="primary">rseP</name>
    <name evidence="13" type="ORF">ESB00_07080</name>
</gene>
<dbReference type="InterPro" id="IPR036034">
    <property type="entry name" value="PDZ_sf"/>
</dbReference>
<dbReference type="CDD" id="cd06163">
    <property type="entry name" value="S2P-M50_PDZ_RseP-like"/>
    <property type="match status" value="1"/>
</dbReference>
<dbReference type="Gene3D" id="2.30.42.10">
    <property type="match status" value="2"/>
</dbReference>
<keyword evidence="14" id="KW-1185">Reference proteome</keyword>
<name>A0A4Q1C9I2_9BACT</name>
<evidence type="ECO:0000259" key="12">
    <source>
        <dbReference type="PROSITE" id="PS50106"/>
    </source>
</evidence>
<comment type="cofactor">
    <cofactor evidence="1 11">
        <name>Zn(2+)</name>
        <dbReference type="ChEBI" id="CHEBI:29105"/>
    </cofactor>
</comment>
<dbReference type="InterPro" id="IPR041489">
    <property type="entry name" value="PDZ_6"/>
</dbReference>
<dbReference type="OrthoDB" id="9782003at2"/>
<proteinExistence type="inferred from homology"/>
<feature type="transmembrane region" description="Helical" evidence="11">
    <location>
        <begin position="420"/>
        <end position="441"/>
    </location>
</feature>